<reference evidence="1 2" key="1">
    <citation type="journal article" date="2024" name="G3 (Bethesda)">
        <title>Genome assembly of Hibiscus sabdariffa L. provides insights into metabolisms of medicinal natural products.</title>
        <authorList>
            <person name="Kim T."/>
        </authorList>
    </citation>
    <scope>NUCLEOTIDE SEQUENCE [LARGE SCALE GENOMIC DNA]</scope>
    <source>
        <strain evidence="1">TK-2024</strain>
        <tissue evidence="1">Old leaves</tissue>
    </source>
</reference>
<gene>
    <name evidence="1" type="ORF">V6N12_045585</name>
</gene>
<organism evidence="1 2">
    <name type="scientific">Hibiscus sabdariffa</name>
    <name type="common">roselle</name>
    <dbReference type="NCBI Taxonomy" id="183260"/>
    <lineage>
        <taxon>Eukaryota</taxon>
        <taxon>Viridiplantae</taxon>
        <taxon>Streptophyta</taxon>
        <taxon>Embryophyta</taxon>
        <taxon>Tracheophyta</taxon>
        <taxon>Spermatophyta</taxon>
        <taxon>Magnoliopsida</taxon>
        <taxon>eudicotyledons</taxon>
        <taxon>Gunneridae</taxon>
        <taxon>Pentapetalae</taxon>
        <taxon>rosids</taxon>
        <taxon>malvids</taxon>
        <taxon>Malvales</taxon>
        <taxon>Malvaceae</taxon>
        <taxon>Malvoideae</taxon>
        <taxon>Hibiscus</taxon>
    </lineage>
</organism>
<name>A0ABR2G358_9ROSI</name>
<dbReference type="EMBL" id="JBBPBM010000003">
    <property type="protein sequence ID" value="KAK8593505.1"/>
    <property type="molecule type" value="Genomic_DNA"/>
</dbReference>
<proteinExistence type="predicted"/>
<accession>A0ABR2G358</accession>
<comment type="caution">
    <text evidence="1">The sequence shown here is derived from an EMBL/GenBank/DDBJ whole genome shotgun (WGS) entry which is preliminary data.</text>
</comment>
<keyword evidence="2" id="KW-1185">Reference proteome</keyword>
<evidence type="ECO:0000313" key="2">
    <source>
        <dbReference type="Proteomes" id="UP001472677"/>
    </source>
</evidence>
<evidence type="ECO:0000313" key="1">
    <source>
        <dbReference type="EMBL" id="KAK8593505.1"/>
    </source>
</evidence>
<dbReference type="Proteomes" id="UP001472677">
    <property type="component" value="Unassembled WGS sequence"/>
</dbReference>
<sequence>MKPFLTNWLPPGLALSSVGSSGMPMPADPGENDVRNDAVMMAHSAMIRFMCGMKLFFATLDGKKRELLVRLWGTDRALQFQHSEFLIQLDIDLRAEL</sequence>
<protein>
    <submittedName>
        <fullName evidence="1">Uncharacterized protein</fullName>
    </submittedName>
</protein>